<dbReference type="GO" id="GO:0004222">
    <property type="term" value="F:metalloendopeptidase activity"/>
    <property type="evidence" value="ECO:0007669"/>
    <property type="project" value="TreeGrafter"/>
</dbReference>
<dbReference type="SUPFAM" id="SSF51261">
    <property type="entry name" value="Duplicated hybrid motif"/>
    <property type="match status" value="1"/>
</dbReference>
<dbReference type="PROSITE" id="PS52029">
    <property type="entry name" value="LD_TPASE"/>
    <property type="match status" value="1"/>
</dbReference>
<accession>A0A0G0NIW0</accession>
<keyword evidence="6 7" id="KW-0961">Cell wall biogenesis/degradation</keyword>
<evidence type="ECO:0000256" key="1">
    <source>
        <dbReference type="ARBA" id="ARBA00004752"/>
    </source>
</evidence>
<evidence type="ECO:0000256" key="2">
    <source>
        <dbReference type="ARBA" id="ARBA00022679"/>
    </source>
</evidence>
<organism evidence="9 10">
    <name type="scientific">Candidatus Wolfebacteria bacterium GW2011_GWC2_39_22</name>
    <dbReference type="NCBI Taxonomy" id="1619013"/>
    <lineage>
        <taxon>Bacteria</taxon>
        <taxon>Candidatus Wolfeibacteriota</taxon>
    </lineage>
</organism>
<reference evidence="9 10" key="1">
    <citation type="journal article" date="2015" name="Nature">
        <title>rRNA introns, odd ribosomes, and small enigmatic genomes across a large radiation of phyla.</title>
        <authorList>
            <person name="Brown C.T."/>
            <person name="Hug L.A."/>
            <person name="Thomas B.C."/>
            <person name="Sharon I."/>
            <person name="Castelle C.J."/>
            <person name="Singh A."/>
            <person name="Wilkins M.J."/>
            <person name="Williams K.H."/>
            <person name="Banfield J.F."/>
        </authorList>
    </citation>
    <scope>NUCLEOTIDE SEQUENCE [LARGE SCALE GENOMIC DNA]</scope>
</reference>
<comment type="pathway">
    <text evidence="1 7">Cell wall biogenesis; peptidoglycan biosynthesis.</text>
</comment>
<comment type="caution">
    <text evidence="9">The sequence shown here is derived from an EMBL/GenBank/DDBJ whole genome shotgun (WGS) entry which is preliminary data.</text>
</comment>
<proteinExistence type="predicted"/>
<dbReference type="InterPro" id="IPR038063">
    <property type="entry name" value="Transpep_catalytic_dom"/>
</dbReference>
<evidence type="ECO:0000256" key="3">
    <source>
        <dbReference type="ARBA" id="ARBA00022729"/>
    </source>
</evidence>
<dbReference type="PANTHER" id="PTHR21666">
    <property type="entry name" value="PEPTIDASE-RELATED"/>
    <property type="match status" value="1"/>
</dbReference>
<evidence type="ECO:0000259" key="8">
    <source>
        <dbReference type="PROSITE" id="PS52029"/>
    </source>
</evidence>
<evidence type="ECO:0000256" key="7">
    <source>
        <dbReference type="PROSITE-ProRule" id="PRU01373"/>
    </source>
</evidence>
<dbReference type="GO" id="GO:0008360">
    <property type="term" value="P:regulation of cell shape"/>
    <property type="evidence" value="ECO:0007669"/>
    <property type="project" value="UniProtKB-UniRule"/>
</dbReference>
<evidence type="ECO:0000256" key="6">
    <source>
        <dbReference type="ARBA" id="ARBA00023316"/>
    </source>
</evidence>
<keyword evidence="4 7" id="KW-0133">Cell shape</keyword>
<dbReference type="CDD" id="cd16913">
    <property type="entry name" value="YkuD_like"/>
    <property type="match status" value="1"/>
</dbReference>
<keyword evidence="3" id="KW-0732">Signal</keyword>
<dbReference type="InterPro" id="IPR011055">
    <property type="entry name" value="Dup_hybrid_motif"/>
</dbReference>
<dbReference type="Gene3D" id="2.40.440.10">
    <property type="entry name" value="L,D-transpeptidase catalytic domain-like"/>
    <property type="match status" value="1"/>
</dbReference>
<dbReference type="Pfam" id="PF03734">
    <property type="entry name" value="YkuD"/>
    <property type="match status" value="1"/>
</dbReference>
<dbReference type="Pfam" id="PF01551">
    <property type="entry name" value="Peptidase_M23"/>
    <property type="match status" value="1"/>
</dbReference>
<dbReference type="InterPro" id="IPR016047">
    <property type="entry name" value="M23ase_b-sheet_dom"/>
</dbReference>
<sequence length="419" mass="46543">MQPLKTTAGILVASPLLFWGGWNIGKAVYPEPPTQLPTHSQVAELSKQLPFMVPSDTRPNVCAETLVFKNEADKQYCFEAPKLTEQKGLQIDLTTQKAILFENGKIVEILPVAYQSPEGVWFQTPTGYFRVGVMREKHRSSLFPVNMPYAIQITEDFFMHEIPFYDDGTKVTSKFSGGCLRFETEVAKRLFEFLKRGDQLIIYKTTHGLSEKEGLQSPVALDQFWIRQRFNSPLRSAWNYSGNLEKLMLDYDEHTGVDFSANRDAIDLNAYAITDGIVVKVQQNDGADHGMGATVIVEHIIEGKTLYGVYAHLASIATTATEGAQIEKGSALGTVGNSAYGCQNNWKVGTDGCVSQNPDDIHLHFELKTKPVLENPEGDTACTLKTTGEPHACYGYVPGHPGEYGYVDPLTTLFDKKEL</sequence>
<dbReference type="STRING" id="1619013.UT41_C0001G0295"/>
<dbReference type="UniPathway" id="UPA00219"/>
<dbReference type="Proteomes" id="UP000034665">
    <property type="component" value="Unassembled WGS sequence"/>
</dbReference>
<evidence type="ECO:0000313" key="9">
    <source>
        <dbReference type="EMBL" id="KKR12751.1"/>
    </source>
</evidence>
<dbReference type="PANTHER" id="PTHR21666:SF289">
    <property type="entry name" value="L-ALA--D-GLU ENDOPEPTIDASE"/>
    <property type="match status" value="1"/>
</dbReference>
<name>A0A0G0NIW0_9BACT</name>
<dbReference type="GO" id="GO:0016740">
    <property type="term" value="F:transferase activity"/>
    <property type="evidence" value="ECO:0007669"/>
    <property type="project" value="UniProtKB-KW"/>
</dbReference>
<protein>
    <recommendedName>
        <fullName evidence="8">L,D-TPase catalytic domain-containing protein</fullName>
    </recommendedName>
</protein>
<evidence type="ECO:0000313" key="10">
    <source>
        <dbReference type="Proteomes" id="UP000034665"/>
    </source>
</evidence>
<dbReference type="InterPro" id="IPR050570">
    <property type="entry name" value="Cell_wall_metabolism_enzyme"/>
</dbReference>
<dbReference type="SUPFAM" id="SSF141523">
    <property type="entry name" value="L,D-transpeptidase catalytic domain-like"/>
    <property type="match status" value="1"/>
</dbReference>
<evidence type="ECO:0000256" key="5">
    <source>
        <dbReference type="ARBA" id="ARBA00022984"/>
    </source>
</evidence>
<feature type="active site" description="Nucleophile" evidence="7">
    <location>
        <position position="179"/>
    </location>
</feature>
<gene>
    <name evidence="9" type="ORF">UT41_C0001G0295</name>
</gene>
<keyword evidence="2" id="KW-0808">Transferase</keyword>
<dbReference type="GO" id="GO:0009252">
    <property type="term" value="P:peptidoglycan biosynthetic process"/>
    <property type="evidence" value="ECO:0007669"/>
    <property type="project" value="UniProtKB-UniPathway"/>
</dbReference>
<evidence type="ECO:0000256" key="4">
    <source>
        <dbReference type="ARBA" id="ARBA00022960"/>
    </source>
</evidence>
<dbReference type="EMBL" id="LBWR01000001">
    <property type="protein sequence ID" value="KKR12751.1"/>
    <property type="molecule type" value="Genomic_DNA"/>
</dbReference>
<dbReference type="InterPro" id="IPR005490">
    <property type="entry name" value="LD_TPept_cat_dom"/>
</dbReference>
<feature type="domain" description="L,D-TPase catalytic" evidence="8">
    <location>
        <begin position="87"/>
        <end position="203"/>
    </location>
</feature>
<dbReference type="Gene3D" id="2.70.70.10">
    <property type="entry name" value="Glucose Permease (Domain IIA)"/>
    <property type="match status" value="1"/>
</dbReference>
<dbReference type="AlphaFoldDB" id="A0A0G0NIW0"/>
<dbReference type="CDD" id="cd12797">
    <property type="entry name" value="M23_peptidase"/>
    <property type="match status" value="1"/>
</dbReference>
<feature type="active site" description="Proton donor/acceptor" evidence="7">
    <location>
        <position position="160"/>
    </location>
</feature>
<dbReference type="GO" id="GO:0071555">
    <property type="term" value="P:cell wall organization"/>
    <property type="evidence" value="ECO:0007669"/>
    <property type="project" value="UniProtKB-UniRule"/>
</dbReference>
<keyword evidence="5 7" id="KW-0573">Peptidoglycan synthesis</keyword>